<protein>
    <recommendedName>
        <fullName evidence="2">Protein kinase domain-containing protein</fullName>
    </recommendedName>
</protein>
<gene>
    <name evidence="3" type="ORF">RclHR1_04260003</name>
</gene>
<dbReference type="GO" id="GO:0005524">
    <property type="term" value="F:ATP binding"/>
    <property type="evidence" value="ECO:0007669"/>
    <property type="project" value="InterPro"/>
</dbReference>
<feature type="domain" description="Protein kinase" evidence="2">
    <location>
        <begin position="87"/>
        <end position="364"/>
    </location>
</feature>
<dbReference type="PANTHER" id="PTHR44329:SF289">
    <property type="entry name" value="SERINE_THREONINE-PROTEIN KINASE VIK"/>
    <property type="match status" value="1"/>
</dbReference>
<organism evidence="3 4">
    <name type="scientific">Rhizophagus clarus</name>
    <dbReference type="NCBI Taxonomy" id="94130"/>
    <lineage>
        <taxon>Eukaryota</taxon>
        <taxon>Fungi</taxon>
        <taxon>Fungi incertae sedis</taxon>
        <taxon>Mucoromycota</taxon>
        <taxon>Glomeromycotina</taxon>
        <taxon>Glomeromycetes</taxon>
        <taxon>Glomerales</taxon>
        <taxon>Glomeraceae</taxon>
        <taxon>Rhizophagus</taxon>
    </lineage>
</organism>
<dbReference type="InterPro" id="IPR011009">
    <property type="entry name" value="Kinase-like_dom_sf"/>
</dbReference>
<proteinExistence type="predicted"/>
<keyword evidence="4" id="KW-1185">Reference proteome</keyword>
<evidence type="ECO:0000259" key="2">
    <source>
        <dbReference type="PROSITE" id="PS50011"/>
    </source>
</evidence>
<dbReference type="InterPro" id="IPR001245">
    <property type="entry name" value="Ser-Thr/Tyr_kinase_cat_dom"/>
</dbReference>
<dbReference type="Gene3D" id="1.10.10.1010">
    <property type="entry name" value="Intein homing endonuclease, domain IV"/>
    <property type="match status" value="1"/>
</dbReference>
<dbReference type="STRING" id="94130.A0A2Z6RKM2"/>
<dbReference type="PANTHER" id="PTHR44329">
    <property type="entry name" value="SERINE/THREONINE-PROTEIN KINASE TNNI3K-RELATED"/>
    <property type="match status" value="1"/>
</dbReference>
<dbReference type="EMBL" id="BEXD01003624">
    <property type="protein sequence ID" value="GBC01603.1"/>
    <property type="molecule type" value="Genomic_DNA"/>
</dbReference>
<reference evidence="3 4" key="1">
    <citation type="submission" date="2017-11" db="EMBL/GenBank/DDBJ databases">
        <title>The genome of Rhizophagus clarus HR1 reveals common genetic basis of auxotrophy among arbuscular mycorrhizal fungi.</title>
        <authorList>
            <person name="Kobayashi Y."/>
        </authorList>
    </citation>
    <scope>NUCLEOTIDE SEQUENCE [LARGE SCALE GENOMIC DNA]</scope>
    <source>
        <strain evidence="3 4">HR1</strain>
    </source>
</reference>
<evidence type="ECO:0000313" key="3">
    <source>
        <dbReference type="EMBL" id="GBC01603.1"/>
    </source>
</evidence>
<accession>A0A2Z6RKM2</accession>
<dbReference type="GO" id="GO:0004674">
    <property type="term" value="F:protein serine/threonine kinase activity"/>
    <property type="evidence" value="ECO:0007669"/>
    <property type="project" value="TreeGrafter"/>
</dbReference>
<dbReference type="PROSITE" id="PS50011">
    <property type="entry name" value="PROTEIN_KINASE_DOM"/>
    <property type="match status" value="1"/>
</dbReference>
<feature type="chain" id="PRO_5016396580" description="Protein kinase domain-containing protein" evidence="1">
    <location>
        <begin position="22"/>
        <end position="483"/>
    </location>
</feature>
<dbReference type="Pfam" id="PF07714">
    <property type="entry name" value="PK_Tyr_Ser-Thr"/>
    <property type="match status" value="1"/>
</dbReference>
<evidence type="ECO:0000256" key="1">
    <source>
        <dbReference type="SAM" id="SignalP"/>
    </source>
</evidence>
<dbReference type="AlphaFoldDB" id="A0A2Z6RKM2"/>
<dbReference type="Proteomes" id="UP000247702">
    <property type="component" value="Unassembled WGS sequence"/>
</dbReference>
<feature type="signal peptide" evidence="1">
    <location>
        <begin position="1"/>
        <end position="21"/>
    </location>
</feature>
<dbReference type="InterPro" id="IPR051681">
    <property type="entry name" value="Ser/Thr_Kinases-Pseudokinases"/>
</dbReference>
<comment type="caution">
    <text evidence="3">The sequence shown here is derived from an EMBL/GenBank/DDBJ whole genome shotgun (WGS) entry which is preliminary data.</text>
</comment>
<keyword evidence="1" id="KW-0732">Signal</keyword>
<dbReference type="Gene3D" id="1.10.510.10">
    <property type="entry name" value="Transferase(Phosphotransferase) domain 1"/>
    <property type="match status" value="1"/>
</dbReference>
<evidence type="ECO:0000313" key="4">
    <source>
        <dbReference type="Proteomes" id="UP000247702"/>
    </source>
</evidence>
<dbReference type="SUPFAM" id="SSF56112">
    <property type="entry name" value="Protein kinase-like (PK-like)"/>
    <property type="match status" value="1"/>
</dbReference>
<dbReference type="InterPro" id="IPR000719">
    <property type="entry name" value="Prot_kinase_dom"/>
</dbReference>
<name>A0A2Z6RKM2_9GLOM</name>
<sequence>MIHYLIFAYFYVAHILKVICCHITYCKECKKLNTGYDWCNTCNAKHFRQNFINWTSGNIDIDKCIQDTQLSAKSYHKILEWIPYGKLHDIEYIAKGGFGRVYRAKWVDGYIQNWDHINKDWKRVETNMYVALKSLNNSENITSEFINEITLHHKIVDNNYFSFIVRIYGITQDPVSKNYMMILDYADYGSLRNYLDKNYNKLSWYIRLNDLYFVAFGLEKIHIKELVHRDLHIGNVIRFAFHSSITDMGLCKPADFDESKSMKNSIYGVLPYIAPEVLRGHNYTKAADIYSFGIIMYEVISGLPPYHDLSHDKNLAIKICHGLRPRFNIKVPELIVSLIKKCLDANPLNRPKAEEIRKILDHWVNQSEVESEIANQIKEAEEINYNLSTGLIPSNYLLPSANLGLSYKTHSEAIYTSRLFNFNNLPEQKNSDDYYQQYDNIISREFSESLQIDVPHLNINDYLGINAFLYLSYSFCDNKNELT</sequence>